<keyword evidence="3" id="KW-0378">Hydrolase</keyword>
<dbReference type="SUPFAM" id="SSF52540">
    <property type="entry name" value="P-loop containing nucleoside triphosphate hydrolases"/>
    <property type="match status" value="1"/>
</dbReference>
<dbReference type="STRING" id="698738.OLEAN_C23540"/>
<dbReference type="GO" id="GO:0005524">
    <property type="term" value="F:ATP binding"/>
    <property type="evidence" value="ECO:0007669"/>
    <property type="project" value="UniProtKB-UniRule"/>
</dbReference>
<evidence type="ECO:0000256" key="2">
    <source>
        <dbReference type="ARBA" id="ARBA00022840"/>
    </source>
</evidence>
<dbReference type="GO" id="GO:0003677">
    <property type="term" value="F:DNA binding"/>
    <property type="evidence" value="ECO:0007669"/>
    <property type="project" value="UniProtKB-UniRule"/>
</dbReference>
<evidence type="ECO:0000256" key="3">
    <source>
        <dbReference type="HAMAP-Rule" id="MF_01487"/>
    </source>
</evidence>
<name>R4YNY4_OLEAN</name>
<comment type="similarity">
    <text evidence="3">Belongs to the RecD family.</text>
</comment>
<dbReference type="InterPro" id="IPR006344">
    <property type="entry name" value="RecD"/>
</dbReference>
<dbReference type="PANTHER" id="PTHR43788">
    <property type="entry name" value="DNA2/NAM7 HELICASE FAMILY MEMBER"/>
    <property type="match status" value="1"/>
</dbReference>
<dbReference type="HAMAP" id="MF_01487">
    <property type="entry name" value="RecD"/>
    <property type="match status" value="1"/>
</dbReference>
<feature type="binding site" evidence="3">
    <location>
        <begin position="241"/>
        <end position="248"/>
    </location>
    <ligand>
        <name>ATP</name>
        <dbReference type="ChEBI" id="CHEBI:30616"/>
    </ligand>
</feature>
<comment type="miscellaneous">
    <text evidence="3">In the RecBCD complex, RecB has a slow 3'-5' helicase, an exonuclease activity and loads RecA onto ssDNA, RecD has a fast 5'-3' helicase activity, while RecC stimulates the ATPase and processivity of the RecB helicase and contributes to recognition of the Chi site.</text>
</comment>
<dbReference type="Gene3D" id="3.40.50.300">
    <property type="entry name" value="P-loop containing nucleotide triphosphate hydrolases"/>
    <property type="match status" value="3"/>
</dbReference>
<dbReference type="Pfam" id="PF13538">
    <property type="entry name" value="UvrD_C_2"/>
    <property type="match status" value="1"/>
</dbReference>
<dbReference type="InterPro" id="IPR041451">
    <property type="entry name" value="RecD2_SH13"/>
</dbReference>
<keyword evidence="7" id="KW-1185">Reference proteome</keyword>
<dbReference type="CDD" id="cd18809">
    <property type="entry name" value="SF1_C_RecD"/>
    <property type="match status" value="1"/>
</dbReference>
<keyword evidence="3" id="KW-0234">DNA repair</keyword>
<reference evidence="6 7" key="1">
    <citation type="journal article" date="2013" name="Nat. Commun.">
        <title>Genome sequence and functional genomic analysis of the oil-degrading bacterium Oleispira antarctica.</title>
        <authorList>
            <person name="Kube M."/>
            <person name="Chernikova T.N."/>
            <person name="Al-Ramahi Y."/>
            <person name="Beloqui A."/>
            <person name="Lopez-Cortez N."/>
            <person name="Guazzaroni M.E."/>
            <person name="Heipieper H.J."/>
            <person name="Klages S."/>
            <person name="Kotsyurbenko O.R."/>
            <person name="Langer I."/>
            <person name="Nechitaylo T.Y."/>
            <person name="Lunsdorf H."/>
            <person name="Fernandez M."/>
            <person name="Juarez S."/>
            <person name="Ciordia S."/>
            <person name="Singer A."/>
            <person name="Kagan O."/>
            <person name="Egorova O."/>
            <person name="Petit P.A."/>
            <person name="Stogios P."/>
            <person name="Kim Y."/>
            <person name="Tchigvintsev A."/>
            <person name="Flick R."/>
            <person name="Denaro R."/>
            <person name="Genovese M."/>
            <person name="Albar J.P."/>
            <person name="Reva O.N."/>
            <person name="Martinez-Gomariz M."/>
            <person name="Tran H."/>
            <person name="Ferrer M."/>
            <person name="Savchenko A."/>
            <person name="Yakunin A.F."/>
            <person name="Yakimov M.M."/>
            <person name="Golyshina O.V."/>
            <person name="Reinhardt R."/>
            <person name="Golyshin P.N."/>
        </authorList>
    </citation>
    <scope>NUCLEOTIDE SEQUENCE [LARGE SCALE GENOMIC DNA]</scope>
</reference>
<keyword evidence="2 3" id="KW-0067">ATP-binding</keyword>
<dbReference type="KEGG" id="oai:OLEAN_C23540"/>
<dbReference type="GO" id="GO:0009338">
    <property type="term" value="C:exodeoxyribonuclease V complex"/>
    <property type="evidence" value="ECO:0007669"/>
    <property type="project" value="InterPro"/>
</dbReference>
<keyword evidence="3" id="KW-0238">DNA-binding</keyword>
<comment type="subunit">
    <text evidence="3">Heterotrimer of RecB, RecC and RecD. All subunits contribute to DNA-binding.</text>
</comment>
<sequence length="721" mass="79546">MTEHNNVTAIDQSATDPKSIDFNAGKSLKPWIKSIFEKGIGYENQSREFNLKAIDLELANSLCLNEISLSKKQSAKKQPISTHDETRLKLYAYLIIKLSQALSRGEVCIELSHLYDMPQKTGISYTDVLGYLQSFTTVHAIDVVKNSASLEQLSQQNPYDLVVNYPLVVMQGRLYFSRYWFYQQQVFYSISARLTEQKTTVNNELSATLQALFPETDNAQPNWQMLAAANACLNRFSVITGGPGTGKTTTVTRLLAALISQQPNLRIALAAPTGKAAARLVESILAAKAKLAQTFPLAEKIPVSSFTLHRLLGWRPNGFSYNHKKTLPYDLVIIDEASMVDLPMMAQLMEALGENTRLILLGDKDQLASVEAGSVLGDLCDSGVMVNGYHAHGLQAKRAKQLETLCGLQQDHLNQYVEANAPLMANSLTQLRVSHRFTSESGIGKLAAAVNAGQFKQVQQSFLQYEDIHSYTCLAAPFSKDNSAGVVEAEQAWQQQVINGYSQYLNAIEQGACPYDVLQLFNEFQLLCALRQGSSGLHALNERVQKLLQGRGLLNIDASANSRSASLEQNRWYVGRPVMISRNDYELNLFNGDIGIAMMVAGNDGRQELRVCFVAADSSAKSAVNKSVAEKSNVRQLLPTRLPDHETAFAMTVHKSQGSEFSDVALVLPENHSPVISRELIYTAITRGKKSFSLYSNDEVLAAGVNSQIERASGLRDLLFN</sequence>
<feature type="domain" description="ATP-dependent RecD2 DNA helicase SH3" evidence="5">
    <location>
        <begin position="540"/>
        <end position="613"/>
    </location>
</feature>
<keyword evidence="3" id="KW-0540">Nuclease</keyword>
<dbReference type="PANTHER" id="PTHR43788:SF6">
    <property type="entry name" value="DNA HELICASE B"/>
    <property type="match status" value="1"/>
</dbReference>
<comment type="catalytic activity">
    <reaction evidence="3">
        <text>ATP + H2O = ADP + phosphate + H(+)</text>
        <dbReference type="Rhea" id="RHEA:13065"/>
        <dbReference type="ChEBI" id="CHEBI:15377"/>
        <dbReference type="ChEBI" id="CHEBI:15378"/>
        <dbReference type="ChEBI" id="CHEBI:30616"/>
        <dbReference type="ChEBI" id="CHEBI:43474"/>
        <dbReference type="ChEBI" id="CHEBI:456216"/>
        <dbReference type="EC" id="5.6.2.3"/>
    </reaction>
</comment>
<dbReference type="GO" id="GO:0016887">
    <property type="term" value="F:ATP hydrolysis activity"/>
    <property type="evidence" value="ECO:0007669"/>
    <property type="project" value="RHEA"/>
</dbReference>
<dbReference type="EMBL" id="FO203512">
    <property type="protein sequence ID" value="CCK76530.1"/>
    <property type="molecule type" value="Genomic_DNA"/>
</dbReference>
<organism evidence="6 7">
    <name type="scientific">Oleispira antarctica RB-8</name>
    <dbReference type="NCBI Taxonomy" id="698738"/>
    <lineage>
        <taxon>Bacteria</taxon>
        <taxon>Pseudomonadati</taxon>
        <taxon>Pseudomonadota</taxon>
        <taxon>Gammaproteobacteria</taxon>
        <taxon>Oceanospirillales</taxon>
        <taxon>Oceanospirillaceae</taxon>
        <taxon>Oleispira</taxon>
    </lineage>
</organism>
<dbReference type="HOGENOM" id="CLU_007524_1_2_6"/>
<feature type="domain" description="UvrD-like helicase C-terminal" evidence="4">
    <location>
        <begin position="648"/>
        <end position="691"/>
    </location>
</feature>
<protein>
    <recommendedName>
        <fullName evidence="3">RecBCD enzyme subunit RecD</fullName>
        <ecNumber evidence="3">5.6.2.3</ecNumber>
    </recommendedName>
    <alternativeName>
        <fullName evidence="3">DNA 5'-3' helicase subunit RecD</fullName>
    </alternativeName>
    <alternativeName>
        <fullName evidence="3">Exonuclease V subunit RecD</fullName>
        <shortName evidence="3">ExoV subunit RecD</shortName>
    </alternativeName>
    <alternativeName>
        <fullName evidence="3">Helicase/nuclease RecBCD subunit RecD</fullName>
    </alternativeName>
</protein>
<dbReference type="PATRIC" id="fig|698738.3.peg.2435"/>
<comment type="function">
    <text evidence="3">A helicase/nuclease that prepares dsDNA breaks (DSB) for recombinational DNA repair. Binds to DSBs and unwinds DNA via a highly rapid and processive ATP-dependent bidirectional helicase activity. Unwinds dsDNA until it encounters a Chi (crossover hotspot instigator) sequence from the 3' direction. Cuts ssDNA a few nucleotides 3' to the Chi site. The properties and activities of the enzyme are changed at Chi. The Chi-altered holoenzyme produces a long 3'-ssDNA overhang and facilitates RecA-binding to the ssDNA for homologous DNA recombination and repair. Holoenzyme degrades any linearized DNA that is unable to undergo homologous recombination. In the holoenzyme this subunit has ssDNA-dependent ATPase and 5'-3' helicase activity. When added to pre-assembled RecBC greatly stimulates nuclease activity and augments holoenzyme processivity. Negatively regulates the RecA-loading ability of RecBCD.</text>
</comment>
<evidence type="ECO:0000259" key="5">
    <source>
        <dbReference type="Pfam" id="PF18335"/>
    </source>
</evidence>
<proteinExistence type="inferred from homology"/>
<keyword evidence="3" id="KW-0227">DNA damage</keyword>
<dbReference type="OrthoDB" id="9803432at2"/>
<dbReference type="InterPro" id="IPR050534">
    <property type="entry name" value="Coronavir_polyprotein_1ab"/>
</dbReference>
<accession>R4YNY4</accession>
<dbReference type="CDD" id="cd17933">
    <property type="entry name" value="DEXSc_RecD-like"/>
    <property type="match status" value="1"/>
</dbReference>
<evidence type="ECO:0000259" key="4">
    <source>
        <dbReference type="Pfam" id="PF13538"/>
    </source>
</evidence>
<dbReference type="NCBIfam" id="TIGR01447">
    <property type="entry name" value="recD"/>
    <property type="match status" value="1"/>
</dbReference>
<gene>
    <name evidence="3 6" type="primary">recD</name>
    <name evidence="6" type="ORF">OLEAN_C23540</name>
</gene>
<evidence type="ECO:0000313" key="6">
    <source>
        <dbReference type="EMBL" id="CCK76530.1"/>
    </source>
</evidence>
<keyword evidence="3" id="KW-0413">Isomerase</keyword>
<dbReference type="AlphaFoldDB" id="R4YNY4"/>
<evidence type="ECO:0000313" key="7">
    <source>
        <dbReference type="Proteomes" id="UP000032749"/>
    </source>
</evidence>
<dbReference type="Proteomes" id="UP000032749">
    <property type="component" value="Chromosome"/>
</dbReference>
<keyword evidence="3" id="KW-0347">Helicase</keyword>
<dbReference type="GO" id="GO:0008854">
    <property type="term" value="F:exodeoxyribonuclease V activity"/>
    <property type="evidence" value="ECO:0007669"/>
    <property type="project" value="InterPro"/>
</dbReference>
<dbReference type="GO" id="GO:0043139">
    <property type="term" value="F:5'-3' DNA helicase activity"/>
    <property type="evidence" value="ECO:0007669"/>
    <property type="project" value="UniProtKB-UniRule"/>
</dbReference>
<dbReference type="Pfam" id="PF13245">
    <property type="entry name" value="AAA_19"/>
    <property type="match status" value="1"/>
</dbReference>
<dbReference type="GO" id="GO:0000724">
    <property type="term" value="P:double-strand break repair via homologous recombination"/>
    <property type="evidence" value="ECO:0007669"/>
    <property type="project" value="UniProtKB-UniRule"/>
</dbReference>
<dbReference type="EC" id="5.6.2.3" evidence="3"/>
<dbReference type="GO" id="GO:0017116">
    <property type="term" value="F:single-stranded DNA helicase activity"/>
    <property type="evidence" value="ECO:0007669"/>
    <property type="project" value="TreeGrafter"/>
</dbReference>
<dbReference type="InterPro" id="IPR027785">
    <property type="entry name" value="UvrD-like_helicase_C"/>
</dbReference>
<keyword evidence="3 6" id="KW-0269">Exonuclease</keyword>
<dbReference type="InterPro" id="IPR027417">
    <property type="entry name" value="P-loop_NTPase"/>
</dbReference>
<keyword evidence="1 3" id="KW-0547">Nucleotide-binding</keyword>
<evidence type="ECO:0000256" key="1">
    <source>
        <dbReference type="ARBA" id="ARBA00022741"/>
    </source>
</evidence>
<dbReference type="Pfam" id="PF18335">
    <property type="entry name" value="SH3_13"/>
    <property type="match status" value="1"/>
</dbReference>